<evidence type="ECO:0000256" key="22">
    <source>
        <dbReference type="ARBA" id="ARBA00032743"/>
    </source>
</evidence>
<feature type="transmembrane region" description="Helical" evidence="24">
    <location>
        <begin position="30"/>
        <end position="51"/>
    </location>
</feature>
<dbReference type="GO" id="GO:0005886">
    <property type="term" value="C:plasma membrane"/>
    <property type="evidence" value="ECO:0007669"/>
    <property type="project" value="UniProtKB-SubCell"/>
</dbReference>
<evidence type="ECO:0000256" key="4">
    <source>
        <dbReference type="ARBA" id="ARBA00005189"/>
    </source>
</evidence>
<comment type="catalytic activity">
    <reaction evidence="1">
        <text>a 1,2-diacyl-sn-glycero-3-phosphate + CTP + H(+) = a CDP-1,2-diacyl-sn-glycerol + diphosphate</text>
        <dbReference type="Rhea" id="RHEA:16229"/>
        <dbReference type="ChEBI" id="CHEBI:15378"/>
        <dbReference type="ChEBI" id="CHEBI:33019"/>
        <dbReference type="ChEBI" id="CHEBI:37563"/>
        <dbReference type="ChEBI" id="CHEBI:58332"/>
        <dbReference type="ChEBI" id="CHEBI:58608"/>
        <dbReference type="EC" id="2.7.7.41"/>
    </reaction>
</comment>
<dbReference type="GeneID" id="302998364"/>
<name>F2NY91_TRES6</name>
<feature type="transmembrane region" description="Helical" evidence="24">
    <location>
        <begin position="153"/>
        <end position="175"/>
    </location>
</feature>
<keyword evidence="26" id="KW-1185">Reference proteome</keyword>
<dbReference type="STRING" id="869209.Tresu_1204"/>
<dbReference type="RefSeq" id="WP_013701399.1">
    <property type="nucleotide sequence ID" value="NC_015385.1"/>
</dbReference>
<feature type="transmembrane region" description="Helical" evidence="24">
    <location>
        <begin position="196"/>
        <end position="216"/>
    </location>
</feature>
<comment type="pathway">
    <text evidence="4">Lipid metabolism.</text>
</comment>
<dbReference type="Pfam" id="PF01148">
    <property type="entry name" value="CTP_transf_1"/>
    <property type="match status" value="1"/>
</dbReference>
<feature type="transmembrane region" description="Helical" evidence="24">
    <location>
        <begin position="222"/>
        <end position="244"/>
    </location>
</feature>
<evidence type="ECO:0000256" key="15">
    <source>
        <dbReference type="ARBA" id="ARBA00023136"/>
    </source>
</evidence>
<keyword evidence="16" id="KW-0594">Phospholipid biosynthesis</keyword>
<keyword evidence="12 25" id="KW-0548">Nucleotidyltransferase</keyword>
<evidence type="ECO:0000256" key="1">
    <source>
        <dbReference type="ARBA" id="ARBA00001698"/>
    </source>
</evidence>
<evidence type="ECO:0000256" key="9">
    <source>
        <dbReference type="ARBA" id="ARBA00022516"/>
    </source>
</evidence>
<keyword evidence="15 24" id="KW-0472">Membrane</keyword>
<dbReference type="EC" id="2.7.7.41" evidence="6"/>
<reference evidence="26" key="2">
    <citation type="submission" date="2011-04" db="EMBL/GenBank/DDBJ databases">
        <title>The complete genome of chromosome of Treponema succinifaciens DSM 2489.</title>
        <authorList>
            <person name="Lucas S."/>
            <person name="Copeland A."/>
            <person name="Lapidus A."/>
            <person name="Bruce D."/>
            <person name="Goodwin L."/>
            <person name="Pitluck S."/>
            <person name="Peters L."/>
            <person name="Kyrpides N."/>
            <person name="Mavromatis K."/>
            <person name="Ivanova N."/>
            <person name="Ovchinnikova G."/>
            <person name="Teshima H."/>
            <person name="Detter J.C."/>
            <person name="Tapia R."/>
            <person name="Han C."/>
            <person name="Land M."/>
            <person name="Hauser L."/>
            <person name="Markowitz V."/>
            <person name="Cheng J.-F."/>
            <person name="Hugenholtz P."/>
            <person name="Woyke T."/>
            <person name="Wu D."/>
            <person name="Gronow S."/>
            <person name="Wellnitz S."/>
            <person name="Brambilla E."/>
            <person name="Klenk H.-P."/>
            <person name="Eisen J.A."/>
        </authorList>
    </citation>
    <scope>NUCLEOTIDE SEQUENCE [LARGE SCALE GENOMIC DNA]</scope>
    <source>
        <strain evidence="26">ATCC 33096 / DSM 2489 / 6091</strain>
    </source>
</reference>
<proteinExistence type="inferred from homology"/>
<gene>
    <name evidence="25" type="ordered locus">Tresu_1204</name>
</gene>
<dbReference type="Proteomes" id="UP000006852">
    <property type="component" value="Chromosome"/>
</dbReference>
<feature type="transmembrane region" description="Helical" evidence="24">
    <location>
        <begin position="123"/>
        <end position="141"/>
    </location>
</feature>
<dbReference type="PANTHER" id="PTHR46382:SF1">
    <property type="entry name" value="PHOSPHATIDATE CYTIDYLYLTRANSFERASE"/>
    <property type="match status" value="1"/>
</dbReference>
<reference evidence="25 26" key="1">
    <citation type="journal article" date="2011" name="Stand. Genomic Sci.">
        <title>Complete genome sequence of Treponema succinifaciens type strain (6091).</title>
        <authorList>
            <person name="Han C."/>
            <person name="Gronow S."/>
            <person name="Teshima H."/>
            <person name="Lapidus A."/>
            <person name="Nolan M."/>
            <person name="Lucas S."/>
            <person name="Hammon N."/>
            <person name="Deshpande S."/>
            <person name="Cheng J.F."/>
            <person name="Zeytun A."/>
            <person name="Tapia R."/>
            <person name="Goodwin L."/>
            <person name="Pitluck S."/>
            <person name="Liolios K."/>
            <person name="Pagani I."/>
            <person name="Ivanova N."/>
            <person name="Mavromatis K."/>
            <person name="Mikhailova N."/>
            <person name="Huntemann M."/>
            <person name="Pati A."/>
            <person name="Chen A."/>
            <person name="Palaniappan K."/>
            <person name="Land M."/>
            <person name="Hauser L."/>
            <person name="Brambilla E.M."/>
            <person name="Rohde M."/>
            <person name="Goker M."/>
            <person name="Woyke T."/>
            <person name="Bristow J."/>
            <person name="Eisen J.A."/>
            <person name="Markowitz V."/>
            <person name="Hugenholtz P."/>
            <person name="Kyrpides N.C."/>
            <person name="Klenk H.P."/>
            <person name="Detter J.C."/>
        </authorList>
    </citation>
    <scope>NUCLEOTIDE SEQUENCE [LARGE SCALE GENOMIC DNA]</scope>
    <source>
        <strain evidence="26">ATCC 33096 / DSM 2489 / 6091</strain>
    </source>
</reference>
<evidence type="ECO:0000256" key="13">
    <source>
        <dbReference type="ARBA" id="ARBA00022989"/>
    </source>
</evidence>
<accession>F2NY91</accession>
<keyword evidence="9" id="KW-0444">Lipid biosynthesis</keyword>
<evidence type="ECO:0000256" key="16">
    <source>
        <dbReference type="ARBA" id="ARBA00023209"/>
    </source>
</evidence>
<evidence type="ECO:0000256" key="20">
    <source>
        <dbReference type="ARBA" id="ARBA00032253"/>
    </source>
</evidence>
<evidence type="ECO:0000256" key="3">
    <source>
        <dbReference type="ARBA" id="ARBA00005119"/>
    </source>
</evidence>
<keyword evidence="10" id="KW-0808">Transferase</keyword>
<dbReference type="eggNOG" id="COG0575">
    <property type="taxonomic scope" value="Bacteria"/>
</dbReference>
<dbReference type="OrthoDB" id="9799199at2"/>
<evidence type="ECO:0000256" key="23">
    <source>
        <dbReference type="ARBA" id="ARBA00033406"/>
    </source>
</evidence>
<dbReference type="PANTHER" id="PTHR46382">
    <property type="entry name" value="PHOSPHATIDATE CYTIDYLYLTRANSFERASE"/>
    <property type="match status" value="1"/>
</dbReference>
<evidence type="ECO:0000313" key="25">
    <source>
        <dbReference type="EMBL" id="AEB14112.1"/>
    </source>
</evidence>
<comment type="pathway">
    <text evidence="3">Phospholipid metabolism; CDP-diacylglycerol biosynthesis; CDP-diacylglycerol from sn-glycerol 3-phosphate: step 3/3.</text>
</comment>
<evidence type="ECO:0000256" key="24">
    <source>
        <dbReference type="SAM" id="Phobius"/>
    </source>
</evidence>
<evidence type="ECO:0000256" key="17">
    <source>
        <dbReference type="ARBA" id="ARBA00023264"/>
    </source>
</evidence>
<evidence type="ECO:0000256" key="5">
    <source>
        <dbReference type="ARBA" id="ARBA00010185"/>
    </source>
</evidence>
<evidence type="ECO:0000313" key="26">
    <source>
        <dbReference type="Proteomes" id="UP000006852"/>
    </source>
</evidence>
<evidence type="ECO:0000256" key="2">
    <source>
        <dbReference type="ARBA" id="ARBA00004651"/>
    </source>
</evidence>
<evidence type="ECO:0000256" key="11">
    <source>
        <dbReference type="ARBA" id="ARBA00022692"/>
    </source>
</evidence>
<dbReference type="AlphaFoldDB" id="F2NY91"/>
<keyword evidence="17" id="KW-1208">Phospholipid metabolism</keyword>
<evidence type="ECO:0000256" key="10">
    <source>
        <dbReference type="ARBA" id="ARBA00022679"/>
    </source>
</evidence>
<comment type="subcellular location">
    <subcellularLocation>
        <location evidence="2">Cell membrane</location>
        <topology evidence="2">Multi-pass membrane protein</topology>
    </subcellularLocation>
</comment>
<evidence type="ECO:0000256" key="12">
    <source>
        <dbReference type="ARBA" id="ARBA00022695"/>
    </source>
</evidence>
<keyword evidence="13 24" id="KW-1133">Transmembrane helix</keyword>
<feature type="transmembrane region" description="Helical" evidence="24">
    <location>
        <begin position="7"/>
        <end position="24"/>
    </location>
</feature>
<keyword evidence="11 24" id="KW-0812">Transmembrane</keyword>
<evidence type="ECO:0000256" key="7">
    <source>
        <dbReference type="ARBA" id="ARBA00019373"/>
    </source>
</evidence>
<evidence type="ECO:0000256" key="14">
    <source>
        <dbReference type="ARBA" id="ARBA00023098"/>
    </source>
</evidence>
<dbReference type="HOGENOM" id="CLU_037294_3_1_12"/>
<dbReference type="EMBL" id="CP002631">
    <property type="protein sequence ID" value="AEB14112.1"/>
    <property type="molecule type" value="Genomic_DNA"/>
</dbReference>
<dbReference type="GO" id="GO:0004605">
    <property type="term" value="F:phosphatidate cytidylyltransferase activity"/>
    <property type="evidence" value="ECO:0007669"/>
    <property type="project" value="UniProtKB-EC"/>
</dbReference>
<protein>
    <recommendedName>
        <fullName evidence="7">Phosphatidate cytidylyltransferase</fullName>
        <ecNumber evidence="6">2.7.7.41</ecNumber>
    </recommendedName>
    <alternativeName>
        <fullName evidence="20">CDP-DAG synthase</fullName>
    </alternativeName>
    <alternativeName>
        <fullName evidence="22">CDP-DG synthase</fullName>
    </alternativeName>
    <alternativeName>
        <fullName evidence="18">CDP-diacylglycerol synthase</fullName>
    </alternativeName>
    <alternativeName>
        <fullName evidence="21">CDP-diglyceride pyrophosphorylase</fullName>
    </alternativeName>
    <alternativeName>
        <fullName evidence="23">CDP-diglyceride synthase</fullName>
    </alternativeName>
    <alternativeName>
        <fullName evidence="19">CTP:phosphatidate cytidylyltransferase</fullName>
    </alternativeName>
</protein>
<dbReference type="GO" id="GO:0016024">
    <property type="term" value="P:CDP-diacylglycerol biosynthetic process"/>
    <property type="evidence" value="ECO:0007669"/>
    <property type="project" value="TreeGrafter"/>
</dbReference>
<dbReference type="KEGG" id="tsu:Tresu_1204"/>
<evidence type="ECO:0000256" key="19">
    <source>
        <dbReference type="ARBA" id="ARBA00031825"/>
    </source>
</evidence>
<feature type="transmembrane region" description="Helical" evidence="24">
    <location>
        <begin position="63"/>
        <end position="87"/>
    </location>
</feature>
<evidence type="ECO:0000256" key="8">
    <source>
        <dbReference type="ARBA" id="ARBA00022475"/>
    </source>
</evidence>
<feature type="transmembrane region" description="Helical" evidence="24">
    <location>
        <begin position="93"/>
        <end position="111"/>
    </location>
</feature>
<sequence>MNKVVSRLLIFFIGIPIVIAFIVAPFCNHILLHILVCLISALGASELYDIFSVKYKLLNKKLIIAESIFIPLVAALYAILPSLGISFYSGQEIITFAYIVTILILFTVEVFSQKEFEASNTRLASSIFIITYTGFLLTFISRMTTWTLDGKNITVPVVCVFILMVFMCDSIAWFLGVLFGKRNRGIVKASPNKSCIGFIGGFIGSVGAGILGYYLWPQIFSGSILKIVFTGLCMALSSIVGDLTESVLKRSSGIKDSGKIIPGRGGILDSIDSIVVSAPIFYLLVSILFGPFN</sequence>
<keyword evidence="8" id="KW-1003">Cell membrane</keyword>
<evidence type="ECO:0000256" key="18">
    <source>
        <dbReference type="ARBA" id="ARBA00029893"/>
    </source>
</evidence>
<evidence type="ECO:0000256" key="6">
    <source>
        <dbReference type="ARBA" id="ARBA00012487"/>
    </source>
</evidence>
<comment type="similarity">
    <text evidence="5">Belongs to the CDS family.</text>
</comment>
<keyword evidence="14" id="KW-0443">Lipid metabolism</keyword>
<evidence type="ECO:0000256" key="21">
    <source>
        <dbReference type="ARBA" id="ARBA00032396"/>
    </source>
</evidence>
<organism evidence="25 26">
    <name type="scientific">Treponema succinifaciens (strain ATCC 33096 / DSM 2489 / 6091)</name>
    <dbReference type="NCBI Taxonomy" id="869209"/>
    <lineage>
        <taxon>Bacteria</taxon>
        <taxon>Pseudomonadati</taxon>
        <taxon>Spirochaetota</taxon>
        <taxon>Spirochaetia</taxon>
        <taxon>Spirochaetales</taxon>
        <taxon>Treponemataceae</taxon>
        <taxon>Treponema</taxon>
    </lineage>
</organism>
<feature type="transmembrane region" description="Helical" evidence="24">
    <location>
        <begin position="265"/>
        <end position="289"/>
    </location>
</feature>